<accession>A0A8J3GSB4</accession>
<evidence type="ECO:0000313" key="7">
    <source>
        <dbReference type="EMBL" id="GHF22604.1"/>
    </source>
</evidence>
<feature type="transmembrane region" description="Helical" evidence="6">
    <location>
        <begin position="271"/>
        <end position="290"/>
    </location>
</feature>
<dbReference type="EMBL" id="BNAI01000006">
    <property type="protein sequence ID" value="GHF22604.1"/>
    <property type="molecule type" value="Genomic_DNA"/>
</dbReference>
<gene>
    <name evidence="7" type="ORF">GCM10011600_24670</name>
</gene>
<evidence type="ECO:0000256" key="1">
    <source>
        <dbReference type="ARBA" id="ARBA00004651"/>
    </source>
</evidence>
<evidence type="ECO:0000313" key="8">
    <source>
        <dbReference type="Proteomes" id="UP000617531"/>
    </source>
</evidence>
<keyword evidence="5 6" id="KW-0472">Membrane</keyword>
<evidence type="ECO:0000256" key="4">
    <source>
        <dbReference type="ARBA" id="ARBA00022989"/>
    </source>
</evidence>
<keyword evidence="4 6" id="KW-1133">Transmembrane helix</keyword>
<keyword evidence="8" id="KW-1185">Reference proteome</keyword>
<feature type="transmembrane region" description="Helical" evidence="6">
    <location>
        <begin position="47"/>
        <end position="66"/>
    </location>
</feature>
<dbReference type="Proteomes" id="UP000617531">
    <property type="component" value="Unassembled WGS sequence"/>
</dbReference>
<feature type="transmembrane region" description="Helical" evidence="6">
    <location>
        <begin position="217"/>
        <end position="240"/>
    </location>
</feature>
<reference evidence="7" key="2">
    <citation type="submission" date="2020-09" db="EMBL/GenBank/DDBJ databases">
        <authorList>
            <person name="Sun Q."/>
            <person name="Zhou Y."/>
        </authorList>
    </citation>
    <scope>NUCLEOTIDE SEQUENCE</scope>
    <source>
        <strain evidence="7">CGMCC 1.16548</strain>
    </source>
</reference>
<feature type="transmembrane region" description="Helical" evidence="6">
    <location>
        <begin position="129"/>
        <end position="147"/>
    </location>
</feature>
<name>A0A8J3GSB4_9MICO</name>
<feature type="transmembrane region" description="Helical" evidence="6">
    <location>
        <begin position="167"/>
        <end position="188"/>
    </location>
</feature>
<protein>
    <submittedName>
        <fullName evidence="7">Sugar ABC transporter permease</fullName>
    </submittedName>
</protein>
<organism evidence="7 8">
    <name type="scientific">Pseudolysinimonas yzui</name>
    <dbReference type="NCBI Taxonomy" id="2708254"/>
    <lineage>
        <taxon>Bacteria</taxon>
        <taxon>Bacillati</taxon>
        <taxon>Actinomycetota</taxon>
        <taxon>Actinomycetes</taxon>
        <taxon>Micrococcales</taxon>
        <taxon>Microbacteriaceae</taxon>
        <taxon>Pseudolysinimonas</taxon>
    </lineage>
</organism>
<reference evidence="7" key="1">
    <citation type="journal article" date="2014" name="Int. J. Syst. Evol. Microbiol.">
        <title>Complete genome sequence of Corynebacterium casei LMG S-19264T (=DSM 44701T), isolated from a smear-ripened cheese.</title>
        <authorList>
            <consortium name="US DOE Joint Genome Institute (JGI-PGF)"/>
            <person name="Walter F."/>
            <person name="Albersmeier A."/>
            <person name="Kalinowski J."/>
            <person name="Ruckert C."/>
        </authorList>
    </citation>
    <scope>NUCLEOTIDE SEQUENCE</scope>
    <source>
        <strain evidence="7">CGMCC 1.16548</strain>
    </source>
</reference>
<comment type="caution">
    <text evidence="7">The sequence shown here is derived from an EMBL/GenBank/DDBJ whole genome shotgun (WGS) entry which is preliminary data.</text>
</comment>
<sequence length="348" mass="36609">MSQEPTIRSRVLRAIGFRNASAIWVLVVIVVVFSITIPETFLAARTWTSLLDTQVVVAITALALVIPLAAGSFNLAVGAQVGVSSMMVGWMLVSIGLPVVPAIGLTLAASALIGLLMGLVIVRFHIDSFIASLGFSSLLAALVTFMSGGRQILGMPSELVDFGTARVVIFTYPFLILIALALVCWHVLERTPLGRRIYATGGNLEAARLAGIRTNRIIVGTLVACGLLSGVAGVLVTARLGNSDPTIGPAYLIPAFTAAFLGSTQFKGGRFNIWGTLLSVYVLAAGVKGLQLSGAPTWIPDAFNGIALLVAVGLASSARLGGRPSLFERLRHRRVTAQPLEPLQQKDA</sequence>
<proteinExistence type="predicted"/>
<feature type="transmembrane region" description="Helical" evidence="6">
    <location>
        <begin position="246"/>
        <end position="264"/>
    </location>
</feature>
<evidence type="ECO:0000256" key="3">
    <source>
        <dbReference type="ARBA" id="ARBA00022692"/>
    </source>
</evidence>
<keyword evidence="3 6" id="KW-0812">Transmembrane</keyword>
<dbReference type="Pfam" id="PF02653">
    <property type="entry name" value="BPD_transp_2"/>
    <property type="match status" value="1"/>
</dbReference>
<dbReference type="CDD" id="cd06579">
    <property type="entry name" value="TM_PBP1_transp_AraH_like"/>
    <property type="match status" value="1"/>
</dbReference>
<feature type="transmembrane region" description="Helical" evidence="6">
    <location>
        <begin position="21"/>
        <end position="41"/>
    </location>
</feature>
<comment type="subcellular location">
    <subcellularLocation>
        <location evidence="1">Cell membrane</location>
        <topology evidence="1">Multi-pass membrane protein</topology>
    </subcellularLocation>
</comment>
<evidence type="ECO:0000256" key="6">
    <source>
        <dbReference type="SAM" id="Phobius"/>
    </source>
</evidence>
<evidence type="ECO:0000256" key="5">
    <source>
        <dbReference type="ARBA" id="ARBA00023136"/>
    </source>
</evidence>
<dbReference type="GO" id="GO:0022857">
    <property type="term" value="F:transmembrane transporter activity"/>
    <property type="evidence" value="ECO:0007669"/>
    <property type="project" value="InterPro"/>
</dbReference>
<keyword evidence="2" id="KW-1003">Cell membrane</keyword>
<dbReference type="AlphaFoldDB" id="A0A8J3GSB4"/>
<feature type="transmembrane region" description="Helical" evidence="6">
    <location>
        <begin position="302"/>
        <end position="322"/>
    </location>
</feature>
<feature type="transmembrane region" description="Helical" evidence="6">
    <location>
        <begin position="99"/>
        <end position="122"/>
    </location>
</feature>
<dbReference type="PANTHER" id="PTHR32196:SF72">
    <property type="entry name" value="RIBOSE IMPORT PERMEASE PROTEIN RBSC"/>
    <property type="match status" value="1"/>
</dbReference>
<dbReference type="GO" id="GO:0005886">
    <property type="term" value="C:plasma membrane"/>
    <property type="evidence" value="ECO:0007669"/>
    <property type="project" value="UniProtKB-SubCell"/>
</dbReference>
<dbReference type="PANTHER" id="PTHR32196">
    <property type="entry name" value="ABC TRANSPORTER PERMEASE PROTEIN YPHD-RELATED-RELATED"/>
    <property type="match status" value="1"/>
</dbReference>
<dbReference type="InterPro" id="IPR001851">
    <property type="entry name" value="ABC_transp_permease"/>
</dbReference>
<evidence type="ECO:0000256" key="2">
    <source>
        <dbReference type="ARBA" id="ARBA00022475"/>
    </source>
</evidence>
<dbReference type="RefSeq" id="WP_191283827.1">
    <property type="nucleotide sequence ID" value="NZ_BNAI01000006.1"/>
</dbReference>